<evidence type="ECO:0000313" key="2">
    <source>
        <dbReference type="EMBL" id="MVZ60490.1"/>
    </source>
</evidence>
<dbReference type="Proteomes" id="UP000435036">
    <property type="component" value="Unassembled WGS sequence"/>
</dbReference>
<dbReference type="InterPro" id="IPR024775">
    <property type="entry name" value="DinB-like"/>
</dbReference>
<feature type="domain" description="DinB-like" evidence="1">
    <location>
        <begin position="13"/>
        <end position="158"/>
    </location>
</feature>
<dbReference type="InterPro" id="IPR034660">
    <property type="entry name" value="DinB/YfiT-like"/>
</dbReference>
<gene>
    <name evidence="2" type="ORF">GQF63_00500</name>
</gene>
<organism evidence="2 3">
    <name type="scientific">Sphingobacterium humi</name>
    <dbReference type="NCBI Taxonomy" id="1796905"/>
    <lineage>
        <taxon>Bacteria</taxon>
        <taxon>Pseudomonadati</taxon>
        <taxon>Bacteroidota</taxon>
        <taxon>Sphingobacteriia</taxon>
        <taxon>Sphingobacteriales</taxon>
        <taxon>Sphingobacteriaceae</taxon>
        <taxon>Sphingobacterium</taxon>
    </lineage>
</organism>
<evidence type="ECO:0000259" key="1">
    <source>
        <dbReference type="Pfam" id="PF12867"/>
    </source>
</evidence>
<proteinExistence type="predicted"/>
<comment type="caution">
    <text evidence="2">The sequence shown here is derived from an EMBL/GenBank/DDBJ whole genome shotgun (WGS) entry which is preliminary data.</text>
</comment>
<accession>A0A6N8KSS9</accession>
<name>A0A6N8KSS9_9SPHI</name>
<sequence length="173" mass="20181">MEINQQISKSLSDAFDRCIALIKPLSQVELQQKPDAHSWSVGQIVDHILICSSDIPDRSIEATSRAYDERVPVIEQIFLDLDAKYEADQSLLPQQEYYDKEELLQRLLDCKTNLIVCHKDKDLMPLCKGMEFPQLGYLTRFEWLSFIAVHIQRHCYQIERVLEQIETEPSQEV</sequence>
<reference evidence="2 3" key="1">
    <citation type="submission" date="2019-12" db="EMBL/GenBank/DDBJ databases">
        <authorList>
            <person name="Dong K."/>
        </authorList>
    </citation>
    <scope>NUCLEOTIDE SEQUENCE [LARGE SCALE GENOMIC DNA]</scope>
    <source>
        <strain evidence="2 3">JCM 31225</strain>
    </source>
</reference>
<dbReference type="OrthoDB" id="679284at2"/>
<dbReference type="SUPFAM" id="SSF109854">
    <property type="entry name" value="DinB/YfiT-like putative metalloenzymes"/>
    <property type="match status" value="1"/>
</dbReference>
<keyword evidence="3" id="KW-1185">Reference proteome</keyword>
<protein>
    <submittedName>
        <fullName evidence="2">DinB family protein</fullName>
    </submittedName>
</protein>
<dbReference type="RefSeq" id="WP_160367142.1">
    <property type="nucleotide sequence ID" value="NZ_WSQA01000001.1"/>
</dbReference>
<evidence type="ECO:0000313" key="3">
    <source>
        <dbReference type="Proteomes" id="UP000435036"/>
    </source>
</evidence>
<dbReference type="AlphaFoldDB" id="A0A6N8KSS9"/>
<dbReference type="Pfam" id="PF12867">
    <property type="entry name" value="DinB_2"/>
    <property type="match status" value="1"/>
</dbReference>
<dbReference type="Gene3D" id="1.20.120.450">
    <property type="entry name" value="dinb family like domain"/>
    <property type="match status" value="1"/>
</dbReference>
<dbReference type="EMBL" id="WSQA01000001">
    <property type="protein sequence ID" value="MVZ60490.1"/>
    <property type="molecule type" value="Genomic_DNA"/>
</dbReference>